<keyword evidence="2" id="KW-0597">Phosphoprotein</keyword>
<organism evidence="6 7">
    <name type="scientific">Stakelama tenebrarum</name>
    <dbReference type="NCBI Taxonomy" id="2711215"/>
    <lineage>
        <taxon>Bacteria</taxon>
        <taxon>Pseudomonadati</taxon>
        <taxon>Pseudomonadota</taxon>
        <taxon>Alphaproteobacteria</taxon>
        <taxon>Sphingomonadales</taxon>
        <taxon>Sphingomonadaceae</taxon>
        <taxon>Stakelama</taxon>
    </lineage>
</organism>
<protein>
    <submittedName>
        <fullName evidence="6">Response regulator transcription factor</fullName>
    </submittedName>
</protein>
<dbReference type="PANTHER" id="PTHR48111:SF69">
    <property type="entry name" value="RESPONSE REGULATOR RECEIVER"/>
    <property type="match status" value="1"/>
</dbReference>
<evidence type="ECO:0000259" key="5">
    <source>
        <dbReference type="PROSITE" id="PS50930"/>
    </source>
</evidence>
<dbReference type="InterPro" id="IPR039420">
    <property type="entry name" value="WalR-like"/>
</dbReference>
<evidence type="ECO:0000256" key="3">
    <source>
        <dbReference type="SAM" id="Coils"/>
    </source>
</evidence>
<name>A0A6G6Y8K7_9SPHN</name>
<dbReference type="PANTHER" id="PTHR48111">
    <property type="entry name" value="REGULATOR OF RPOS"/>
    <property type="match status" value="1"/>
</dbReference>
<keyword evidence="3" id="KW-0175">Coiled coil</keyword>
<dbReference type="GO" id="GO:0032993">
    <property type="term" value="C:protein-DNA complex"/>
    <property type="evidence" value="ECO:0007669"/>
    <property type="project" value="TreeGrafter"/>
</dbReference>
<dbReference type="RefSeq" id="WP_165327975.1">
    <property type="nucleotide sequence ID" value="NZ_CP049109.1"/>
</dbReference>
<feature type="domain" description="HTH LytTR-type" evidence="5">
    <location>
        <begin position="159"/>
        <end position="263"/>
    </location>
</feature>
<dbReference type="GO" id="GO:0000976">
    <property type="term" value="F:transcription cis-regulatory region binding"/>
    <property type="evidence" value="ECO:0007669"/>
    <property type="project" value="TreeGrafter"/>
</dbReference>
<evidence type="ECO:0000256" key="2">
    <source>
        <dbReference type="PROSITE-ProRule" id="PRU00169"/>
    </source>
</evidence>
<dbReference type="Pfam" id="PF00072">
    <property type="entry name" value="Response_reg"/>
    <property type="match status" value="1"/>
</dbReference>
<dbReference type="EMBL" id="CP049109">
    <property type="protein sequence ID" value="QIG81048.1"/>
    <property type="molecule type" value="Genomic_DNA"/>
</dbReference>
<accession>A0A6G6Y8K7</accession>
<dbReference type="Gene3D" id="2.40.50.1020">
    <property type="entry name" value="LytTr DNA-binding domain"/>
    <property type="match status" value="1"/>
</dbReference>
<dbReference type="GO" id="GO:0006355">
    <property type="term" value="P:regulation of DNA-templated transcription"/>
    <property type="evidence" value="ECO:0007669"/>
    <property type="project" value="TreeGrafter"/>
</dbReference>
<feature type="coiled-coil region" evidence="3">
    <location>
        <begin position="112"/>
        <end position="148"/>
    </location>
</feature>
<evidence type="ECO:0000313" key="6">
    <source>
        <dbReference type="EMBL" id="QIG81048.1"/>
    </source>
</evidence>
<dbReference type="Pfam" id="PF04397">
    <property type="entry name" value="LytTR"/>
    <property type="match status" value="1"/>
</dbReference>
<sequence length="270" mass="29987">MTMRLLICDDEPLASERLARLLAQRADVEIVGTARNGAEALEQVAALAPDALLLDVEMPALDGFDVVEELARPSEADSGAVPLIIFITAYPQFAPEAFDSGAIDFLTKPVRLARLERALDRLERAIADRSARQRLDELSRELTQLRAMRAPEREDGRRLMVSRRGEMVSVALDGLERIGAEGEYVRLYQGEQSFLHRGALTAILPLLDPARFRRVHRSHIVRTDCIASIVRRPAGGFRIVTTRDETVPVGRTYHGVVREILDAQSLNSEG</sequence>
<dbReference type="GO" id="GO:0005829">
    <property type="term" value="C:cytosol"/>
    <property type="evidence" value="ECO:0007669"/>
    <property type="project" value="TreeGrafter"/>
</dbReference>
<dbReference type="Gene3D" id="3.40.50.2300">
    <property type="match status" value="1"/>
</dbReference>
<gene>
    <name evidence="6" type="ORF">G5C33_15495</name>
</gene>
<dbReference type="InterPro" id="IPR007492">
    <property type="entry name" value="LytTR_DNA-bd_dom"/>
</dbReference>
<dbReference type="GO" id="GO:0000156">
    <property type="term" value="F:phosphorelay response regulator activity"/>
    <property type="evidence" value="ECO:0007669"/>
    <property type="project" value="TreeGrafter"/>
</dbReference>
<dbReference type="InterPro" id="IPR001789">
    <property type="entry name" value="Sig_transdc_resp-reg_receiver"/>
</dbReference>
<dbReference type="Proteomes" id="UP000501568">
    <property type="component" value="Chromosome"/>
</dbReference>
<keyword evidence="1" id="KW-0238">DNA-binding</keyword>
<dbReference type="SMART" id="SM00448">
    <property type="entry name" value="REC"/>
    <property type="match status" value="1"/>
</dbReference>
<evidence type="ECO:0000256" key="1">
    <source>
        <dbReference type="ARBA" id="ARBA00023125"/>
    </source>
</evidence>
<feature type="modified residue" description="4-aspartylphosphate" evidence="2">
    <location>
        <position position="55"/>
    </location>
</feature>
<evidence type="ECO:0000259" key="4">
    <source>
        <dbReference type="PROSITE" id="PS50110"/>
    </source>
</evidence>
<dbReference type="InterPro" id="IPR011006">
    <property type="entry name" value="CheY-like_superfamily"/>
</dbReference>
<dbReference type="PROSITE" id="PS50110">
    <property type="entry name" value="RESPONSE_REGULATORY"/>
    <property type="match status" value="1"/>
</dbReference>
<dbReference type="PROSITE" id="PS50930">
    <property type="entry name" value="HTH_LYTTR"/>
    <property type="match status" value="1"/>
</dbReference>
<dbReference type="AlphaFoldDB" id="A0A6G6Y8K7"/>
<dbReference type="KEGG" id="spzr:G5C33_15495"/>
<reference evidence="6 7" key="1">
    <citation type="submission" date="2020-02" db="EMBL/GenBank/DDBJ databases">
        <authorList>
            <person name="Zheng R.K."/>
            <person name="Sun C.M."/>
        </authorList>
    </citation>
    <scope>NUCLEOTIDE SEQUENCE [LARGE SCALE GENOMIC DNA]</scope>
    <source>
        <strain evidence="7">zrk23</strain>
    </source>
</reference>
<evidence type="ECO:0000313" key="7">
    <source>
        <dbReference type="Proteomes" id="UP000501568"/>
    </source>
</evidence>
<proteinExistence type="predicted"/>
<dbReference type="SMART" id="SM00850">
    <property type="entry name" value="LytTR"/>
    <property type="match status" value="1"/>
</dbReference>
<dbReference type="SUPFAM" id="SSF52172">
    <property type="entry name" value="CheY-like"/>
    <property type="match status" value="1"/>
</dbReference>
<feature type="domain" description="Response regulatory" evidence="4">
    <location>
        <begin position="4"/>
        <end position="123"/>
    </location>
</feature>
<keyword evidence="7" id="KW-1185">Reference proteome</keyword>